<dbReference type="EMBL" id="WDED01000071">
    <property type="protein sequence ID" value="KAB6138873.1"/>
    <property type="molecule type" value="Genomic_DNA"/>
</dbReference>
<evidence type="ECO:0000313" key="1">
    <source>
        <dbReference type="EMBL" id="KAB6138873.1"/>
    </source>
</evidence>
<gene>
    <name evidence="1" type="ORF">GA398_25140</name>
</gene>
<dbReference type="AlphaFoldDB" id="A0A7J5PIR6"/>
<reference evidence="1 2" key="1">
    <citation type="journal article" date="2019" name="Nat. Med.">
        <title>A library of human gut bacterial isolates paired with longitudinal multiomics data enables mechanistic microbiome research.</title>
        <authorList>
            <person name="Poyet M."/>
            <person name="Groussin M."/>
            <person name="Gibbons S.M."/>
            <person name="Avila-Pacheco J."/>
            <person name="Jiang X."/>
            <person name="Kearney S.M."/>
            <person name="Perrotta A.R."/>
            <person name="Berdy B."/>
            <person name="Zhao S."/>
            <person name="Lieberman T.D."/>
            <person name="Swanson P.K."/>
            <person name="Smith M."/>
            <person name="Roesemann S."/>
            <person name="Alexander J.E."/>
            <person name="Rich S.A."/>
            <person name="Livny J."/>
            <person name="Vlamakis H."/>
            <person name="Clish C."/>
            <person name="Bullock K."/>
            <person name="Deik A."/>
            <person name="Scott J."/>
            <person name="Pierce K.A."/>
            <person name="Xavier R.J."/>
            <person name="Alm E.J."/>
        </authorList>
    </citation>
    <scope>NUCLEOTIDE SEQUENCE [LARGE SCALE GENOMIC DNA]</scope>
    <source>
        <strain evidence="1 2">BIOML-A58</strain>
    </source>
</reference>
<accession>A0A7J5PIR6</accession>
<name>A0A7J5PIR6_9BACE</name>
<proteinExistence type="predicted"/>
<evidence type="ECO:0000313" key="2">
    <source>
        <dbReference type="Proteomes" id="UP000434604"/>
    </source>
</evidence>
<dbReference type="Proteomes" id="UP000434604">
    <property type="component" value="Unassembled WGS sequence"/>
</dbReference>
<protein>
    <submittedName>
        <fullName evidence="1">Uncharacterized protein</fullName>
    </submittedName>
</protein>
<dbReference type="RefSeq" id="WP_151935636.1">
    <property type="nucleotide sequence ID" value="NZ_WDED01000071.1"/>
</dbReference>
<organism evidence="1 2">
    <name type="scientific">Bacteroides xylanisolvens</name>
    <dbReference type="NCBI Taxonomy" id="371601"/>
    <lineage>
        <taxon>Bacteria</taxon>
        <taxon>Pseudomonadati</taxon>
        <taxon>Bacteroidota</taxon>
        <taxon>Bacteroidia</taxon>
        <taxon>Bacteroidales</taxon>
        <taxon>Bacteroidaceae</taxon>
        <taxon>Bacteroides</taxon>
    </lineage>
</organism>
<sequence length="731" mass="83399">MEKQLRYQGEFFSVAGVLWRVEIWQDADVPYPAVAELRFPSESPLVFEWAETDKLEPVQGSAATLEIVSKVDRQYKDLYTVEAGSIRMDAYRNDILYWSGTLDTEIYEEPFSYENEYEVKLTFSDFALLDRMNFSLRGTRSISGLLDNLITETKINYQRFERYISTTCRSVSGEMLDGVGISCENFYDEEGVPLTMREVLDEILRPFALRLIQREGKLFIYDLNAVQTDLKPEQIRWESDDAVLGVDKIYKNVTLTFSPYPQKSLYSTTLTGKMLDEGAERYYVAKDLSRSPFIDNNIGFMIDLKKTAGVSEELEIRTDKALLFRIIPVFSGGEAFGIASRVRNVYKTPLTIVTETPIDTSGSDYGAPWLFKVRRTMSLPETHVVFNFASPGVVLDGKSCLTDIMLRLKVEAMIDGRYNPFEEASALNGKSAYEEMQDIKEYNISYILRVIDTDGNIKMHYENRVYDKESEEEGFFRYYKEINGKWVDGDIEPGTPKMTSLRYYDSGGYTGWRGGWQMNRVGYLRSYIPRSASGEGDLIPIPIGCQGCTLELTVVSCFSRVVNPHKHNRLTTDSYTTPRWVLFKIPELTLVNQYGKEVDGNDIEYKTWLNSSAKEEKKIETIVGTPRTSANFGMGMLMDVSSRTTLTSFTRAGVTASIEKLLIGTWYSNYSRRMNMLSGTARLLNNFGIYTDVNEPGTYLMVGDVQDVREDESNVKLAEITPDNFEGIEYE</sequence>
<comment type="caution">
    <text evidence="1">The sequence shown here is derived from an EMBL/GenBank/DDBJ whole genome shotgun (WGS) entry which is preliminary data.</text>
</comment>